<gene>
    <name evidence="2" type="ORF">ATO67_04685</name>
</gene>
<keyword evidence="1" id="KW-0812">Transmembrane</keyword>
<evidence type="ECO:0000313" key="3">
    <source>
        <dbReference type="Proteomes" id="UP000070498"/>
    </source>
</evidence>
<evidence type="ECO:0000313" key="2">
    <source>
        <dbReference type="EMBL" id="KXG85924.1"/>
    </source>
</evidence>
<comment type="caution">
    <text evidence="2">The sequence shown here is derived from an EMBL/GenBank/DDBJ whole genome shotgun (WGS) entry which is preliminary data.</text>
</comment>
<proteinExistence type="predicted"/>
<sequence>MFLNDRKSADRLRAQRMLFSAWMALAALVVIITMAAGLVTSAHASEAVDYIHTSSIASAPISKASDRIFVIVLVVAGFVTMAIGGIVLTMNSIQESSARHRRD</sequence>
<organism evidence="2 3">
    <name type="scientific">Agrobacterium bohemicum</name>
    <dbReference type="NCBI Taxonomy" id="2052828"/>
    <lineage>
        <taxon>Bacteria</taxon>
        <taxon>Pseudomonadati</taxon>
        <taxon>Pseudomonadota</taxon>
        <taxon>Alphaproteobacteria</taxon>
        <taxon>Hyphomicrobiales</taxon>
        <taxon>Rhizobiaceae</taxon>
        <taxon>Rhizobium/Agrobacterium group</taxon>
        <taxon>Agrobacterium</taxon>
    </lineage>
</organism>
<reference evidence="2 3" key="1">
    <citation type="submission" date="2015-11" db="EMBL/GenBank/DDBJ databases">
        <title>Draft genome sequence of Agrobacterium sp. R89-1.</title>
        <authorList>
            <person name="Zahradnik J."/>
            <person name="Kyslikova E."/>
            <person name="Palyzova A."/>
            <person name="Kyslik P."/>
        </authorList>
    </citation>
    <scope>NUCLEOTIDE SEQUENCE [LARGE SCALE GENOMIC DNA]</scope>
    <source>
        <strain evidence="2 3">R89-1</strain>
    </source>
</reference>
<dbReference type="Proteomes" id="UP000070498">
    <property type="component" value="Unassembled WGS sequence"/>
</dbReference>
<dbReference type="STRING" id="2052828.ATO67_04685"/>
<accession>A0A135P3C6</accession>
<keyword evidence="1" id="KW-0472">Membrane</keyword>
<evidence type="ECO:0000256" key="1">
    <source>
        <dbReference type="SAM" id="Phobius"/>
    </source>
</evidence>
<keyword evidence="3" id="KW-1185">Reference proteome</keyword>
<protein>
    <submittedName>
        <fullName evidence="2">Uncharacterized protein</fullName>
    </submittedName>
</protein>
<keyword evidence="1" id="KW-1133">Transmembrane helix</keyword>
<dbReference type="EMBL" id="LNUW01000028">
    <property type="protein sequence ID" value="KXG85924.1"/>
    <property type="molecule type" value="Genomic_DNA"/>
</dbReference>
<name>A0A135P3C6_9HYPH</name>
<feature type="transmembrane region" description="Helical" evidence="1">
    <location>
        <begin position="68"/>
        <end position="93"/>
    </location>
</feature>
<dbReference type="AlphaFoldDB" id="A0A135P3C6"/>